<keyword evidence="3" id="KW-0479">Metal-binding</keyword>
<keyword evidence="2" id="KW-0808">Transferase</keyword>
<evidence type="ECO:0000256" key="1">
    <source>
        <dbReference type="ARBA" id="ARBA00001947"/>
    </source>
</evidence>
<gene>
    <name evidence="5" type="ORF">SAMN05444580_103395</name>
</gene>
<keyword evidence="6" id="KW-1185">Reference proteome</keyword>
<comment type="cofactor">
    <cofactor evidence="1">
        <name>Zn(2+)</name>
        <dbReference type="ChEBI" id="CHEBI:29105"/>
    </cofactor>
</comment>
<organism evidence="5 6">
    <name type="scientific">Rhodococcus tukisamuensis</name>
    <dbReference type="NCBI Taxonomy" id="168276"/>
    <lineage>
        <taxon>Bacteria</taxon>
        <taxon>Bacillati</taxon>
        <taxon>Actinomycetota</taxon>
        <taxon>Actinomycetes</taxon>
        <taxon>Mycobacteriales</taxon>
        <taxon>Nocardiaceae</taxon>
        <taxon>Rhodococcus</taxon>
    </lineage>
</organism>
<dbReference type="Proteomes" id="UP000199417">
    <property type="component" value="Unassembled WGS sequence"/>
</dbReference>
<dbReference type="InterPro" id="IPR013785">
    <property type="entry name" value="Aldolase_TIM"/>
</dbReference>
<keyword evidence="4" id="KW-0862">Zinc</keyword>
<dbReference type="EMBL" id="FNAB01000003">
    <property type="protein sequence ID" value="SDD24012.1"/>
    <property type="molecule type" value="Genomic_DNA"/>
</dbReference>
<evidence type="ECO:0000313" key="6">
    <source>
        <dbReference type="Proteomes" id="UP000199417"/>
    </source>
</evidence>
<name>A0A1G6T4D9_9NOCA</name>
<evidence type="ECO:0000256" key="3">
    <source>
        <dbReference type="ARBA" id="ARBA00022723"/>
    </source>
</evidence>
<protein>
    <submittedName>
        <fullName evidence="5">Uncharacterized conserved protein, DUF849 family</fullName>
    </submittedName>
</protein>
<dbReference type="STRING" id="168276.SAMN05444580_103395"/>
<dbReference type="Gene3D" id="3.20.20.70">
    <property type="entry name" value="Aldolase class I"/>
    <property type="match status" value="1"/>
</dbReference>
<dbReference type="GO" id="GO:0046872">
    <property type="term" value="F:metal ion binding"/>
    <property type="evidence" value="ECO:0007669"/>
    <property type="project" value="UniProtKB-KW"/>
</dbReference>
<evidence type="ECO:0000256" key="4">
    <source>
        <dbReference type="ARBA" id="ARBA00022833"/>
    </source>
</evidence>
<proteinExistence type="predicted"/>
<reference evidence="5 6" key="1">
    <citation type="submission" date="2016-10" db="EMBL/GenBank/DDBJ databases">
        <authorList>
            <person name="de Groot N.N."/>
        </authorList>
    </citation>
    <scope>NUCLEOTIDE SEQUENCE [LARGE SCALE GENOMIC DNA]</scope>
    <source>
        <strain evidence="5 6">JCM 11308</strain>
    </source>
</reference>
<dbReference type="AlphaFoldDB" id="A0A1G6T4D9"/>
<sequence length="350" mass="38803">MHFHDDSLFPETQEKLVITVAPYGPEWEPDDFREDLPLTMDEHVQAAVDCYEAGATVLHIHVRELDGKGSKRLSKFNELLSRLREAVPDMILQVGGSISFSPEGDSSDAKWLSDDTRHMLAELDPKPDQVTIAINTSQMNLMELMTADDLAGTSMERPELAAAYREMTVPAGPEWVEEHLRRLQAAGIQPQFQLGSLAQLETVERLIRRGVYTGPLNLTWVAIGGGQEGPNPYNIMNFVQRVPDGACLTLETLMRSVLPVNAMGIAMGLHTRCGNEDTLWGRKGEKMTSVEQVKQLVRIANELGREVATGKEARDIFRIGESYADADETLAKLGYAPNRKPGQVGFTHHA</sequence>
<dbReference type="Pfam" id="PF05853">
    <property type="entry name" value="BKACE"/>
    <property type="match status" value="1"/>
</dbReference>
<dbReference type="PANTHER" id="PTHR37418:SF2">
    <property type="entry name" value="3-KETO-5-AMINOHEXANOATE CLEAVAGE ENZYME"/>
    <property type="match status" value="1"/>
</dbReference>
<dbReference type="InterPro" id="IPR008567">
    <property type="entry name" value="BKACE"/>
</dbReference>
<dbReference type="PANTHER" id="PTHR37418">
    <property type="entry name" value="3-KETO-5-AMINOHEXANOATE CLEAVAGE ENZYME-RELATED"/>
    <property type="match status" value="1"/>
</dbReference>
<dbReference type="GO" id="GO:0043720">
    <property type="term" value="F:3-keto-5-aminohexanoate cleavage activity"/>
    <property type="evidence" value="ECO:0007669"/>
    <property type="project" value="InterPro"/>
</dbReference>
<evidence type="ECO:0000313" key="5">
    <source>
        <dbReference type="EMBL" id="SDD24012.1"/>
    </source>
</evidence>
<dbReference type="RefSeq" id="WP_072847214.1">
    <property type="nucleotide sequence ID" value="NZ_FNAB01000003.1"/>
</dbReference>
<evidence type="ECO:0000256" key="2">
    <source>
        <dbReference type="ARBA" id="ARBA00022679"/>
    </source>
</evidence>
<accession>A0A1G6T4D9</accession>